<dbReference type="RefSeq" id="WP_088410894.1">
    <property type="nucleotide sequence ID" value="NZ_CP021995.1"/>
</dbReference>
<dbReference type="InterPro" id="IPR011991">
    <property type="entry name" value="ArsR-like_HTH"/>
</dbReference>
<dbReference type="SMART" id="SM00418">
    <property type="entry name" value="HTH_ARSR"/>
    <property type="match status" value="1"/>
</dbReference>
<evidence type="ECO:0000256" key="3">
    <source>
        <dbReference type="ARBA" id="ARBA00023163"/>
    </source>
</evidence>
<dbReference type="AlphaFoldDB" id="A0A1Z3LY71"/>
<dbReference type="EMBL" id="CP021995">
    <property type="protein sequence ID" value="ASD27138.1"/>
    <property type="molecule type" value="Genomic_DNA"/>
</dbReference>
<accession>A0A1Z3LY71</accession>
<dbReference type="InterPro" id="IPR036390">
    <property type="entry name" value="WH_DNA-bd_sf"/>
</dbReference>
<keyword evidence="1" id="KW-0805">Transcription regulation</keyword>
<protein>
    <submittedName>
        <fullName evidence="5">Transcriptional regulator</fullName>
    </submittedName>
</protein>
<dbReference type="InterPro" id="IPR036388">
    <property type="entry name" value="WH-like_DNA-bd_sf"/>
</dbReference>
<dbReference type="STRING" id="293.GCA_000988015_02821"/>
<reference evidence="5 6" key="2">
    <citation type="submission" date="2017-06" db="EMBL/GenBank/DDBJ databases">
        <authorList>
            <person name="Kim H.J."/>
            <person name="Triplett B.A."/>
        </authorList>
    </citation>
    <scope>NUCLEOTIDE SEQUENCE [LARGE SCALE GENOMIC DNA]</scope>
    <source>
        <strain evidence="5 6">BZC3</strain>
    </source>
</reference>
<dbReference type="Gene3D" id="1.10.10.10">
    <property type="entry name" value="Winged helix-like DNA-binding domain superfamily/Winged helix DNA-binding domain"/>
    <property type="match status" value="1"/>
</dbReference>
<keyword evidence="3" id="KW-0804">Transcription</keyword>
<proteinExistence type="predicted"/>
<reference evidence="5 6" key="1">
    <citation type="submission" date="2017-06" db="EMBL/GenBank/DDBJ databases">
        <title>Biodegradation of gentamicin by bacterial consortia AMQD4 in synthetic medium and raw gentamicin sewage.</title>
        <authorList>
            <person name="Chang H."/>
            <person name="Feng Y."/>
            <person name="Li Z."/>
            <person name="Xue J."/>
            <person name="Cheng D."/>
        </authorList>
    </citation>
    <scope>NUCLEOTIDE SEQUENCE [LARGE SCALE GENOMIC DNA]</scope>
    <source>
        <strain evidence="5 6">BZC3</strain>
    </source>
</reference>
<keyword evidence="2" id="KW-0238">DNA-binding</keyword>
<dbReference type="InterPro" id="IPR001845">
    <property type="entry name" value="HTH_ArsR_DNA-bd_dom"/>
</dbReference>
<evidence type="ECO:0000256" key="2">
    <source>
        <dbReference type="ARBA" id="ARBA00023125"/>
    </source>
</evidence>
<dbReference type="SUPFAM" id="SSF46785">
    <property type="entry name" value="Winged helix' DNA-binding domain"/>
    <property type="match status" value="1"/>
</dbReference>
<dbReference type="Proteomes" id="UP000197024">
    <property type="component" value="Chromosome"/>
</dbReference>
<dbReference type="InterPro" id="IPR051011">
    <property type="entry name" value="Metal_resp_trans_reg"/>
</dbReference>
<dbReference type="Pfam" id="PF12840">
    <property type="entry name" value="HTH_20"/>
    <property type="match status" value="1"/>
</dbReference>
<dbReference type="PANTHER" id="PTHR43132">
    <property type="entry name" value="ARSENICAL RESISTANCE OPERON REPRESSOR ARSR-RELATED"/>
    <property type="match status" value="1"/>
</dbReference>
<feature type="domain" description="HTH arsR-type" evidence="4">
    <location>
        <begin position="1"/>
        <end position="95"/>
    </location>
</feature>
<dbReference type="CDD" id="cd00090">
    <property type="entry name" value="HTH_ARSR"/>
    <property type="match status" value="1"/>
</dbReference>
<name>A0A1Z3LY71_BREDI</name>
<evidence type="ECO:0000256" key="1">
    <source>
        <dbReference type="ARBA" id="ARBA00023015"/>
    </source>
</evidence>
<evidence type="ECO:0000313" key="5">
    <source>
        <dbReference type="EMBL" id="ASD27138.1"/>
    </source>
</evidence>
<evidence type="ECO:0000313" key="6">
    <source>
        <dbReference type="Proteomes" id="UP000197024"/>
    </source>
</evidence>
<gene>
    <name evidence="5" type="ORF">CD943_09725</name>
</gene>
<dbReference type="GO" id="GO:0003677">
    <property type="term" value="F:DNA binding"/>
    <property type="evidence" value="ECO:0007669"/>
    <property type="project" value="UniProtKB-KW"/>
</dbReference>
<organism evidence="5 6">
    <name type="scientific">Brevundimonas diminuta</name>
    <name type="common">Pseudomonas diminuta</name>
    <dbReference type="NCBI Taxonomy" id="293"/>
    <lineage>
        <taxon>Bacteria</taxon>
        <taxon>Pseudomonadati</taxon>
        <taxon>Pseudomonadota</taxon>
        <taxon>Alphaproteobacteria</taxon>
        <taxon>Caulobacterales</taxon>
        <taxon>Caulobacteraceae</taxon>
        <taxon>Brevundimonas</taxon>
    </lineage>
</organism>
<dbReference type="GO" id="GO:0003700">
    <property type="term" value="F:DNA-binding transcription factor activity"/>
    <property type="evidence" value="ECO:0007669"/>
    <property type="project" value="InterPro"/>
</dbReference>
<dbReference type="NCBIfam" id="NF033788">
    <property type="entry name" value="HTH_metalloreg"/>
    <property type="match status" value="1"/>
</dbReference>
<dbReference type="PROSITE" id="PS50987">
    <property type="entry name" value="HTH_ARSR_2"/>
    <property type="match status" value="1"/>
</dbReference>
<dbReference type="PANTHER" id="PTHR43132:SF2">
    <property type="entry name" value="ARSENICAL RESISTANCE OPERON REPRESSOR ARSR-RELATED"/>
    <property type="match status" value="1"/>
</dbReference>
<evidence type="ECO:0000259" key="4">
    <source>
        <dbReference type="PROSITE" id="PS50987"/>
    </source>
</evidence>
<dbReference type="PRINTS" id="PR00778">
    <property type="entry name" value="HTHARSR"/>
</dbReference>
<sequence length="113" mass="12247">MESEVAILALAALAQPTRLETFRLLVRHEPDGLPAGEIADALAVPANTMSAHLGVLSRAGLISSERRSRSIIYRADLDRLQALVLFLLEDCCQGRAELCEPLLAKLSLLPCRA</sequence>